<evidence type="ECO:0000313" key="2">
    <source>
        <dbReference type="Proteomes" id="UP001163203"/>
    </source>
</evidence>
<proteinExistence type="predicted"/>
<accession>A0ABY7B930</accession>
<evidence type="ECO:0000313" key="1">
    <source>
        <dbReference type="EMBL" id="WAL67747.1"/>
    </source>
</evidence>
<gene>
    <name evidence="1" type="ORF">ORV05_08220</name>
</gene>
<dbReference type="Proteomes" id="UP001163203">
    <property type="component" value="Chromosome"/>
</dbReference>
<protein>
    <submittedName>
        <fullName evidence="1">Uncharacterized protein</fullName>
    </submittedName>
</protein>
<sequence length="146" mass="15405">MGDVEKVFEFAGTGRLGSLTVGASVCEVLGIMGTPDGVTGELPAICAYGDLQLGFSGDGILWHLAVEPSGLAMVLPSPIGSGDEATTPSMSEFMSHLRRKVERVVRCEPFVAGEYWWLISGSGVLLSFDDQGFLVAAHRSDPSLVD</sequence>
<name>A0ABY7B930_9PSEU</name>
<reference evidence="1" key="1">
    <citation type="submission" date="2022-11" db="EMBL/GenBank/DDBJ databases">
        <authorList>
            <person name="Mo P."/>
        </authorList>
    </citation>
    <scope>NUCLEOTIDE SEQUENCE</scope>
    <source>
        <strain evidence="1">HUAS 11-8</strain>
    </source>
</reference>
<keyword evidence="2" id="KW-1185">Reference proteome</keyword>
<dbReference type="EMBL" id="CP113836">
    <property type="protein sequence ID" value="WAL67747.1"/>
    <property type="molecule type" value="Genomic_DNA"/>
</dbReference>
<organism evidence="1 2">
    <name type="scientific">Amycolatopsis cynarae</name>
    <dbReference type="NCBI Taxonomy" id="2995223"/>
    <lineage>
        <taxon>Bacteria</taxon>
        <taxon>Bacillati</taxon>
        <taxon>Actinomycetota</taxon>
        <taxon>Actinomycetes</taxon>
        <taxon>Pseudonocardiales</taxon>
        <taxon>Pseudonocardiaceae</taxon>
        <taxon>Amycolatopsis</taxon>
    </lineage>
</organism>
<dbReference type="RefSeq" id="WP_268757841.1">
    <property type="nucleotide sequence ID" value="NZ_CP113836.1"/>
</dbReference>